<evidence type="ECO:0000256" key="6">
    <source>
        <dbReference type="ARBA" id="ARBA00023136"/>
    </source>
</evidence>
<sequence length="137" mass="15285">MLWLAISGRHVCRALGNSRFILLYVGSGTLANVVSLVSESEERDDLVSPRLQMVGGASCAVDAIVALNALLYPPSRVALTRRWMRWPLWFFSAMFLTRDEGERPPWALDSAPREGHLTGILCGLATFLLLRRPARYV</sequence>
<keyword evidence="6 7" id="KW-0472">Membrane</keyword>
<proteinExistence type="inferred from homology"/>
<evidence type="ECO:0000313" key="9">
    <source>
        <dbReference type="EMBL" id="KAK1941745.1"/>
    </source>
</evidence>
<dbReference type="EMBL" id="JASMQC010000011">
    <property type="protein sequence ID" value="KAK1941745.1"/>
    <property type="molecule type" value="Genomic_DNA"/>
</dbReference>
<feature type="domain" description="Peptidase S54 rhomboid" evidence="8">
    <location>
        <begin position="1"/>
        <end position="132"/>
    </location>
</feature>
<keyword evidence="5 7" id="KW-1133">Transmembrane helix</keyword>
<evidence type="ECO:0000259" key="8">
    <source>
        <dbReference type="Pfam" id="PF01694"/>
    </source>
</evidence>
<comment type="caution">
    <text evidence="9">The sequence shown here is derived from an EMBL/GenBank/DDBJ whole genome shotgun (WGS) entry which is preliminary data.</text>
</comment>
<dbReference type="Proteomes" id="UP001259832">
    <property type="component" value="Unassembled WGS sequence"/>
</dbReference>
<dbReference type="PANTHER" id="PTHR43731">
    <property type="entry name" value="RHOMBOID PROTEASE"/>
    <property type="match status" value="1"/>
</dbReference>
<keyword evidence="3 7" id="KW-0812">Transmembrane</keyword>
<dbReference type="GO" id="GO:0016020">
    <property type="term" value="C:membrane"/>
    <property type="evidence" value="ECO:0007669"/>
    <property type="project" value="UniProtKB-SubCell"/>
</dbReference>
<evidence type="ECO:0000256" key="3">
    <source>
        <dbReference type="ARBA" id="ARBA00022692"/>
    </source>
</evidence>
<dbReference type="Gene3D" id="1.20.1540.10">
    <property type="entry name" value="Rhomboid-like"/>
    <property type="match status" value="1"/>
</dbReference>
<dbReference type="AlphaFoldDB" id="A0AAD9GNM0"/>
<dbReference type="InterPro" id="IPR050925">
    <property type="entry name" value="Rhomboid_protease_S54"/>
</dbReference>
<dbReference type="InterPro" id="IPR022764">
    <property type="entry name" value="Peptidase_S54_rhomboid_dom"/>
</dbReference>
<gene>
    <name evidence="9" type="ORF">P3T76_006809</name>
</gene>
<dbReference type="PANTHER" id="PTHR43731:SF14">
    <property type="entry name" value="PRESENILIN-ASSOCIATED RHOMBOID-LIKE PROTEIN, MITOCHONDRIAL"/>
    <property type="match status" value="1"/>
</dbReference>
<dbReference type="InterPro" id="IPR035952">
    <property type="entry name" value="Rhomboid-like_sf"/>
</dbReference>
<evidence type="ECO:0000256" key="2">
    <source>
        <dbReference type="ARBA" id="ARBA00009045"/>
    </source>
</evidence>
<evidence type="ECO:0000313" key="10">
    <source>
        <dbReference type="Proteomes" id="UP001259832"/>
    </source>
</evidence>
<feature type="transmembrane region" description="Helical" evidence="7">
    <location>
        <begin position="50"/>
        <end position="71"/>
    </location>
</feature>
<name>A0AAD9GNM0_9STRA</name>
<evidence type="ECO:0000256" key="5">
    <source>
        <dbReference type="ARBA" id="ARBA00022989"/>
    </source>
</evidence>
<keyword evidence="10" id="KW-1185">Reference proteome</keyword>
<reference evidence="9" key="1">
    <citation type="submission" date="2023-08" db="EMBL/GenBank/DDBJ databases">
        <title>Reference Genome Resource for the Citrus Pathogen Phytophthora citrophthora.</title>
        <authorList>
            <person name="Moller H."/>
            <person name="Coetzee B."/>
            <person name="Rose L.J."/>
            <person name="Van Niekerk J.M."/>
        </authorList>
    </citation>
    <scope>NUCLEOTIDE SEQUENCE</scope>
    <source>
        <strain evidence="9">STE-U-9442</strain>
    </source>
</reference>
<comment type="similarity">
    <text evidence="2">Belongs to the peptidase S54 family.</text>
</comment>
<evidence type="ECO:0000256" key="1">
    <source>
        <dbReference type="ARBA" id="ARBA00004141"/>
    </source>
</evidence>
<evidence type="ECO:0000256" key="4">
    <source>
        <dbReference type="ARBA" id="ARBA00022801"/>
    </source>
</evidence>
<keyword evidence="4" id="KW-0378">Hydrolase</keyword>
<dbReference type="Pfam" id="PF01694">
    <property type="entry name" value="Rhomboid"/>
    <property type="match status" value="1"/>
</dbReference>
<dbReference type="SUPFAM" id="SSF144091">
    <property type="entry name" value="Rhomboid-like"/>
    <property type="match status" value="1"/>
</dbReference>
<protein>
    <recommendedName>
        <fullName evidence="8">Peptidase S54 rhomboid domain-containing protein</fullName>
    </recommendedName>
</protein>
<comment type="subcellular location">
    <subcellularLocation>
        <location evidence="1">Membrane</location>
        <topology evidence="1">Multi-pass membrane protein</topology>
    </subcellularLocation>
</comment>
<organism evidence="9 10">
    <name type="scientific">Phytophthora citrophthora</name>
    <dbReference type="NCBI Taxonomy" id="4793"/>
    <lineage>
        <taxon>Eukaryota</taxon>
        <taxon>Sar</taxon>
        <taxon>Stramenopiles</taxon>
        <taxon>Oomycota</taxon>
        <taxon>Peronosporomycetes</taxon>
        <taxon>Peronosporales</taxon>
        <taxon>Peronosporaceae</taxon>
        <taxon>Phytophthora</taxon>
    </lineage>
</organism>
<evidence type="ECO:0000256" key="7">
    <source>
        <dbReference type="SAM" id="Phobius"/>
    </source>
</evidence>
<feature type="transmembrane region" description="Helical" evidence="7">
    <location>
        <begin position="20"/>
        <end position="38"/>
    </location>
</feature>
<dbReference type="GO" id="GO:0004252">
    <property type="term" value="F:serine-type endopeptidase activity"/>
    <property type="evidence" value="ECO:0007669"/>
    <property type="project" value="InterPro"/>
</dbReference>
<accession>A0AAD9GNM0</accession>